<dbReference type="AlphaFoldDB" id="A0A1R1PSP8"/>
<keyword evidence="5" id="KW-1133">Transmembrane helix</keyword>
<dbReference type="PANTHER" id="PTHR19849:SF0">
    <property type="entry name" value="PHOSPHOLIPASE A-2-ACTIVATING PROTEIN"/>
    <property type="match status" value="1"/>
</dbReference>
<dbReference type="GO" id="GO:0010992">
    <property type="term" value="P:ubiquitin recycling"/>
    <property type="evidence" value="ECO:0007669"/>
    <property type="project" value="TreeGrafter"/>
</dbReference>
<keyword evidence="2 4" id="KW-0853">WD repeat</keyword>
<keyword evidence="5" id="KW-0812">Transmembrane</keyword>
<dbReference type="Gene3D" id="2.130.10.10">
    <property type="entry name" value="YVTN repeat-like/Quinoprotein amine dehydrogenase"/>
    <property type="match status" value="1"/>
</dbReference>
<dbReference type="Pfam" id="PF00400">
    <property type="entry name" value="WD40"/>
    <property type="match status" value="3"/>
</dbReference>
<dbReference type="InterPro" id="IPR001680">
    <property type="entry name" value="WD40_rpt"/>
</dbReference>
<dbReference type="PROSITE" id="PS50082">
    <property type="entry name" value="WD_REPEATS_2"/>
    <property type="match status" value="2"/>
</dbReference>
<sequence length="451" mass="50391">MDKMVYVWDISDVEEPKYALVGHKENVCTIAGLHGGKGVVTGSWDKTARVWHNWECIHTLEGHEGAVWAVLELDDGTILTGSADKVIRRWKDGNCIQKYVGHDDCVRGLMKVGGETESFLSVSNDGAVIKWRIVDGYIEDKMVGHESFIYSMAVTSTGEIVTAGEDRTVRVWKNGENIETLIMPVTTIWSVAVMSNDDIVCGASDAMGYVFSRSKERQADVEVEEQLKKKNAEFAVAKKTMEKLDMSKIPGVERLEYPGTKDQQVIMVKKEGKVEAYQWTVDGESQEWVKNQDQSVGSNDGSIFNPYAQPIDGGAGAAVGTGGVNKEYKFIKSANLDSVFKRIAELASKNGIENTNLDVLEQIFFPTRYLLELFRHLFDNIFAHPFQILQKDSYLYAIPFQLFFYMLFVVATSTCVIIVICFVVVTMCLLGPFNIVFAVAGNCWQLNVRTT</sequence>
<protein>
    <submittedName>
        <fullName evidence="6">Phospholipase A-2-activating protein</fullName>
    </submittedName>
</protein>
<comment type="caution">
    <text evidence="6">The sequence shown here is derived from an EMBL/GenBank/DDBJ whole genome shotgun (WGS) entry which is preliminary data.</text>
</comment>
<keyword evidence="7" id="KW-1185">Reference proteome</keyword>
<evidence type="ECO:0000256" key="4">
    <source>
        <dbReference type="PROSITE-ProRule" id="PRU00221"/>
    </source>
</evidence>
<dbReference type="GO" id="GO:0005737">
    <property type="term" value="C:cytoplasm"/>
    <property type="evidence" value="ECO:0007669"/>
    <property type="project" value="TreeGrafter"/>
</dbReference>
<dbReference type="PROSITE" id="PS50294">
    <property type="entry name" value="WD_REPEATS_REGION"/>
    <property type="match status" value="1"/>
</dbReference>
<keyword evidence="1" id="KW-0963">Cytoplasm</keyword>
<evidence type="ECO:0000256" key="3">
    <source>
        <dbReference type="ARBA" id="ARBA00022737"/>
    </source>
</evidence>
<dbReference type="InterPro" id="IPR015943">
    <property type="entry name" value="WD40/YVTN_repeat-like_dom_sf"/>
</dbReference>
<evidence type="ECO:0000313" key="7">
    <source>
        <dbReference type="Proteomes" id="UP000188320"/>
    </source>
</evidence>
<feature type="repeat" description="WD" evidence="4">
    <location>
        <begin position="20"/>
        <end position="51"/>
    </location>
</feature>
<dbReference type="GO" id="GO:0043161">
    <property type="term" value="P:proteasome-mediated ubiquitin-dependent protein catabolic process"/>
    <property type="evidence" value="ECO:0007669"/>
    <property type="project" value="TreeGrafter"/>
</dbReference>
<accession>A0A1R1PSP8</accession>
<dbReference type="OrthoDB" id="10265988at2759"/>
<dbReference type="GO" id="GO:0043130">
    <property type="term" value="F:ubiquitin binding"/>
    <property type="evidence" value="ECO:0007669"/>
    <property type="project" value="TreeGrafter"/>
</dbReference>
<organism evidence="6 7">
    <name type="scientific">Zancudomyces culisetae</name>
    <name type="common">Gut fungus</name>
    <name type="synonym">Smittium culisetae</name>
    <dbReference type="NCBI Taxonomy" id="1213189"/>
    <lineage>
        <taxon>Eukaryota</taxon>
        <taxon>Fungi</taxon>
        <taxon>Fungi incertae sedis</taxon>
        <taxon>Zoopagomycota</taxon>
        <taxon>Kickxellomycotina</taxon>
        <taxon>Harpellomycetes</taxon>
        <taxon>Harpellales</taxon>
        <taxon>Legeriomycetaceae</taxon>
        <taxon>Zancudomyces</taxon>
    </lineage>
</organism>
<reference evidence="7" key="1">
    <citation type="submission" date="2017-01" db="EMBL/GenBank/DDBJ databases">
        <authorList>
            <person name="Wang Y."/>
            <person name="White M."/>
            <person name="Kvist S."/>
            <person name="Moncalvo J.-M."/>
        </authorList>
    </citation>
    <scope>NUCLEOTIDE SEQUENCE [LARGE SCALE GENOMIC DNA]</scope>
    <source>
        <strain evidence="7">COL-18-3</strain>
    </source>
</reference>
<dbReference type="SMART" id="SM00320">
    <property type="entry name" value="WD40"/>
    <property type="match status" value="5"/>
</dbReference>
<evidence type="ECO:0000256" key="5">
    <source>
        <dbReference type="SAM" id="Phobius"/>
    </source>
</evidence>
<dbReference type="Proteomes" id="UP000188320">
    <property type="component" value="Unassembled WGS sequence"/>
</dbReference>
<feature type="transmembrane region" description="Helical" evidence="5">
    <location>
        <begin position="402"/>
        <end position="430"/>
    </location>
</feature>
<gene>
    <name evidence="6" type="ORF">AX774_g2541</name>
</gene>
<dbReference type="EMBL" id="LSSK01000279">
    <property type="protein sequence ID" value="OMH83949.1"/>
    <property type="molecule type" value="Genomic_DNA"/>
</dbReference>
<proteinExistence type="predicted"/>
<evidence type="ECO:0000313" key="6">
    <source>
        <dbReference type="EMBL" id="OMH83949.1"/>
    </source>
</evidence>
<feature type="repeat" description="WD" evidence="4">
    <location>
        <begin position="142"/>
        <end position="173"/>
    </location>
</feature>
<keyword evidence="3" id="KW-0677">Repeat</keyword>
<dbReference type="GO" id="GO:0005634">
    <property type="term" value="C:nucleus"/>
    <property type="evidence" value="ECO:0007669"/>
    <property type="project" value="TreeGrafter"/>
</dbReference>
<dbReference type="InterPro" id="IPR036322">
    <property type="entry name" value="WD40_repeat_dom_sf"/>
</dbReference>
<name>A0A1R1PSP8_ZANCU</name>
<keyword evidence="5" id="KW-0472">Membrane</keyword>
<evidence type="ECO:0000256" key="2">
    <source>
        <dbReference type="ARBA" id="ARBA00022574"/>
    </source>
</evidence>
<dbReference type="SUPFAM" id="SSF50978">
    <property type="entry name" value="WD40 repeat-like"/>
    <property type="match status" value="1"/>
</dbReference>
<dbReference type="PANTHER" id="PTHR19849">
    <property type="entry name" value="PHOSPHOLIPASE A-2-ACTIVATING PROTEIN"/>
    <property type="match status" value="1"/>
</dbReference>
<evidence type="ECO:0000256" key="1">
    <source>
        <dbReference type="ARBA" id="ARBA00022490"/>
    </source>
</evidence>